<sequence length="205" mass="22828">MSPTSLSFRSANIPETTNPVSKGPEKDIFITSPLLNPIDVLKDVRAYERDRQRVKKAAELVKAKQRKEKDTVAGRNTWAPWGDKAKTSAVKSEKTSWFGGKGPWEDEKGEKDQLEVEQPATPIRVTSERDGLAGEVKLADLVTPRKPRKNKEGDFEVIPLPRQVIVLDEFSIHDMDVDEPWECVDGDDDGKVDGPSYAEIVSAAK</sequence>
<dbReference type="EMBL" id="KN832976">
    <property type="protein sequence ID" value="KIM88884.1"/>
    <property type="molecule type" value="Genomic_DNA"/>
</dbReference>
<dbReference type="Proteomes" id="UP000054166">
    <property type="component" value="Unassembled WGS sequence"/>
</dbReference>
<name>A0A0C3GAX7_PILCF</name>
<evidence type="ECO:0000313" key="3">
    <source>
        <dbReference type="Proteomes" id="UP000054166"/>
    </source>
</evidence>
<reference evidence="3" key="2">
    <citation type="submission" date="2015-01" db="EMBL/GenBank/DDBJ databases">
        <title>Evolutionary Origins and Diversification of the Mycorrhizal Mutualists.</title>
        <authorList>
            <consortium name="DOE Joint Genome Institute"/>
            <consortium name="Mycorrhizal Genomics Consortium"/>
            <person name="Kohler A."/>
            <person name="Kuo A."/>
            <person name="Nagy L.G."/>
            <person name="Floudas D."/>
            <person name="Copeland A."/>
            <person name="Barry K.W."/>
            <person name="Cichocki N."/>
            <person name="Veneault-Fourrey C."/>
            <person name="LaButti K."/>
            <person name="Lindquist E.A."/>
            <person name="Lipzen A."/>
            <person name="Lundell T."/>
            <person name="Morin E."/>
            <person name="Murat C."/>
            <person name="Riley R."/>
            <person name="Ohm R."/>
            <person name="Sun H."/>
            <person name="Tunlid A."/>
            <person name="Henrissat B."/>
            <person name="Grigoriev I.V."/>
            <person name="Hibbett D.S."/>
            <person name="Martin F."/>
        </authorList>
    </citation>
    <scope>NUCLEOTIDE SEQUENCE [LARGE SCALE GENOMIC DNA]</scope>
    <source>
        <strain evidence="3">F 1598</strain>
    </source>
</reference>
<gene>
    <name evidence="2" type="ORF">PILCRDRAFT_813885</name>
</gene>
<feature type="compositionally biased region" description="Basic and acidic residues" evidence="1">
    <location>
        <begin position="60"/>
        <end position="72"/>
    </location>
</feature>
<feature type="region of interest" description="Disordered" evidence="1">
    <location>
        <begin position="1"/>
        <end position="25"/>
    </location>
</feature>
<dbReference type="InParanoid" id="A0A0C3GAX7"/>
<protein>
    <submittedName>
        <fullName evidence="2">Uncharacterized protein</fullName>
    </submittedName>
</protein>
<dbReference type="HOGENOM" id="CLU_104722_0_0_1"/>
<feature type="compositionally biased region" description="Polar residues" evidence="1">
    <location>
        <begin position="1"/>
        <end position="20"/>
    </location>
</feature>
<dbReference type="AlphaFoldDB" id="A0A0C3GAX7"/>
<evidence type="ECO:0000256" key="1">
    <source>
        <dbReference type="SAM" id="MobiDB-lite"/>
    </source>
</evidence>
<feature type="region of interest" description="Disordered" evidence="1">
    <location>
        <begin position="60"/>
        <end position="129"/>
    </location>
</feature>
<proteinExistence type="predicted"/>
<keyword evidence="3" id="KW-1185">Reference proteome</keyword>
<dbReference type="OrthoDB" id="3245714at2759"/>
<reference evidence="2 3" key="1">
    <citation type="submission" date="2014-04" db="EMBL/GenBank/DDBJ databases">
        <authorList>
            <consortium name="DOE Joint Genome Institute"/>
            <person name="Kuo A."/>
            <person name="Tarkka M."/>
            <person name="Buscot F."/>
            <person name="Kohler A."/>
            <person name="Nagy L.G."/>
            <person name="Floudas D."/>
            <person name="Copeland A."/>
            <person name="Barry K.W."/>
            <person name="Cichocki N."/>
            <person name="Veneault-Fourrey C."/>
            <person name="LaButti K."/>
            <person name="Lindquist E.A."/>
            <person name="Lipzen A."/>
            <person name="Lundell T."/>
            <person name="Morin E."/>
            <person name="Murat C."/>
            <person name="Sun H."/>
            <person name="Tunlid A."/>
            <person name="Henrissat B."/>
            <person name="Grigoriev I.V."/>
            <person name="Hibbett D.S."/>
            <person name="Martin F."/>
            <person name="Nordberg H.P."/>
            <person name="Cantor M.N."/>
            <person name="Hua S.X."/>
        </authorList>
    </citation>
    <scope>NUCLEOTIDE SEQUENCE [LARGE SCALE GENOMIC DNA]</scope>
    <source>
        <strain evidence="2 3">F 1598</strain>
    </source>
</reference>
<evidence type="ECO:0000313" key="2">
    <source>
        <dbReference type="EMBL" id="KIM88884.1"/>
    </source>
</evidence>
<organism evidence="2 3">
    <name type="scientific">Piloderma croceum (strain F 1598)</name>
    <dbReference type="NCBI Taxonomy" id="765440"/>
    <lineage>
        <taxon>Eukaryota</taxon>
        <taxon>Fungi</taxon>
        <taxon>Dikarya</taxon>
        <taxon>Basidiomycota</taxon>
        <taxon>Agaricomycotina</taxon>
        <taxon>Agaricomycetes</taxon>
        <taxon>Agaricomycetidae</taxon>
        <taxon>Atheliales</taxon>
        <taxon>Atheliaceae</taxon>
        <taxon>Piloderma</taxon>
    </lineage>
</organism>
<feature type="compositionally biased region" description="Basic and acidic residues" evidence="1">
    <location>
        <begin position="103"/>
        <end position="114"/>
    </location>
</feature>
<accession>A0A0C3GAX7</accession>
<feature type="compositionally biased region" description="Basic and acidic residues" evidence="1">
    <location>
        <begin position="83"/>
        <end position="94"/>
    </location>
</feature>